<proteinExistence type="predicted"/>
<comment type="caution">
    <text evidence="3">The sequence shown here is derived from an EMBL/GenBank/DDBJ whole genome shotgun (WGS) entry which is preliminary data.</text>
</comment>
<reference evidence="3" key="1">
    <citation type="journal article" date="2023" name="Mol. Biol. Evol.">
        <title>Third-Generation Sequencing Reveals the Adaptive Role of the Epigenome in Three Deep-Sea Polychaetes.</title>
        <authorList>
            <person name="Perez M."/>
            <person name="Aroh O."/>
            <person name="Sun Y."/>
            <person name="Lan Y."/>
            <person name="Juniper S.K."/>
            <person name="Young C.R."/>
            <person name="Angers B."/>
            <person name="Qian P.Y."/>
        </authorList>
    </citation>
    <scope>NUCLEOTIDE SEQUENCE</scope>
    <source>
        <strain evidence="3">R07B-5</strain>
    </source>
</reference>
<keyword evidence="1" id="KW-0472">Membrane</keyword>
<feature type="transmembrane region" description="Helical" evidence="1">
    <location>
        <begin position="57"/>
        <end position="75"/>
    </location>
</feature>
<feature type="transmembrane region" description="Helical" evidence="1">
    <location>
        <begin position="21"/>
        <end position="45"/>
    </location>
</feature>
<sequence length="109" mass="12539">MIRPSRGREYKPNMLEVIGDSVVKLLRFCWSVTYYSSPVLLIVLYRRGMFMKQNFPYYMTRALAINAVVIIAIFIRTVGRYTNKEYVKFLKTLSTSKCSASTSNMVGSS</sequence>
<dbReference type="InterPro" id="IPR054518">
    <property type="entry name" value="ABHD16_N"/>
</dbReference>
<keyword evidence="1" id="KW-1133">Transmembrane helix</keyword>
<keyword evidence="1" id="KW-0812">Transmembrane</keyword>
<name>A0AAD9UGN3_RIDPI</name>
<evidence type="ECO:0000259" key="2">
    <source>
        <dbReference type="Pfam" id="PF22990"/>
    </source>
</evidence>
<gene>
    <name evidence="3" type="ORF">NP493_131g03037</name>
</gene>
<evidence type="ECO:0000313" key="4">
    <source>
        <dbReference type="Proteomes" id="UP001209878"/>
    </source>
</evidence>
<dbReference type="EMBL" id="JAODUO010000131">
    <property type="protein sequence ID" value="KAK2188481.1"/>
    <property type="molecule type" value="Genomic_DNA"/>
</dbReference>
<evidence type="ECO:0000256" key="1">
    <source>
        <dbReference type="SAM" id="Phobius"/>
    </source>
</evidence>
<organism evidence="3 4">
    <name type="scientific">Ridgeia piscesae</name>
    <name type="common">Tubeworm</name>
    <dbReference type="NCBI Taxonomy" id="27915"/>
    <lineage>
        <taxon>Eukaryota</taxon>
        <taxon>Metazoa</taxon>
        <taxon>Spiralia</taxon>
        <taxon>Lophotrochozoa</taxon>
        <taxon>Annelida</taxon>
        <taxon>Polychaeta</taxon>
        <taxon>Sedentaria</taxon>
        <taxon>Canalipalpata</taxon>
        <taxon>Sabellida</taxon>
        <taxon>Siboglinidae</taxon>
        <taxon>Ridgeia</taxon>
    </lineage>
</organism>
<feature type="domain" description="Phosphatidylserine Lipase ABHD16 N-terminal" evidence="2">
    <location>
        <begin position="6"/>
        <end position="104"/>
    </location>
</feature>
<accession>A0AAD9UGN3</accession>
<dbReference type="AlphaFoldDB" id="A0AAD9UGN3"/>
<dbReference type="Proteomes" id="UP001209878">
    <property type="component" value="Unassembled WGS sequence"/>
</dbReference>
<protein>
    <recommendedName>
        <fullName evidence="2">Phosphatidylserine Lipase ABHD16 N-terminal domain-containing protein</fullName>
    </recommendedName>
</protein>
<evidence type="ECO:0000313" key="3">
    <source>
        <dbReference type="EMBL" id="KAK2188481.1"/>
    </source>
</evidence>
<keyword evidence="4" id="KW-1185">Reference proteome</keyword>
<dbReference type="Pfam" id="PF22990">
    <property type="entry name" value="ABHD16_N"/>
    <property type="match status" value="1"/>
</dbReference>